<evidence type="ECO:0000313" key="1">
    <source>
        <dbReference type="EMBL" id="KAG5592675.1"/>
    </source>
</evidence>
<accession>A0A9J5XWH3</accession>
<protein>
    <submittedName>
        <fullName evidence="1">Uncharacterized protein</fullName>
    </submittedName>
</protein>
<name>A0A9J5XWH3_SOLCO</name>
<organism evidence="1 2">
    <name type="scientific">Solanum commersonii</name>
    <name type="common">Commerson's wild potato</name>
    <name type="synonym">Commerson's nightshade</name>
    <dbReference type="NCBI Taxonomy" id="4109"/>
    <lineage>
        <taxon>Eukaryota</taxon>
        <taxon>Viridiplantae</taxon>
        <taxon>Streptophyta</taxon>
        <taxon>Embryophyta</taxon>
        <taxon>Tracheophyta</taxon>
        <taxon>Spermatophyta</taxon>
        <taxon>Magnoliopsida</taxon>
        <taxon>eudicotyledons</taxon>
        <taxon>Gunneridae</taxon>
        <taxon>Pentapetalae</taxon>
        <taxon>asterids</taxon>
        <taxon>lamiids</taxon>
        <taxon>Solanales</taxon>
        <taxon>Solanaceae</taxon>
        <taxon>Solanoideae</taxon>
        <taxon>Solaneae</taxon>
        <taxon>Solanum</taxon>
    </lineage>
</organism>
<evidence type="ECO:0000313" key="2">
    <source>
        <dbReference type="Proteomes" id="UP000824120"/>
    </source>
</evidence>
<proteinExistence type="predicted"/>
<sequence length="66" mass="7850">MINNYLEEVRKNLLLNTTQYEKSDTSMRSKTNDDVAIEDIQRLNHMSQTNLSQKILYKRRNIFSAN</sequence>
<dbReference type="AlphaFoldDB" id="A0A9J5XWH3"/>
<keyword evidence="2" id="KW-1185">Reference proteome</keyword>
<dbReference type="EMBL" id="JACXVP010000008">
    <property type="protein sequence ID" value="KAG5592675.1"/>
    <property type="molecule type" value="Genomic_DNA"/>
</dbReference>
<reference evidence="1 2" key="1">
    <citation type="submission" date="2020-09" db="EMBL/GenBank/DDBJ databases">
        <title>De no assembly of potato wild relative species, Solanum commersonii.</title>
        <authorList>
            <person name="Cho K."/>
        </authorList>
    </citation>
    <scope>NUCLEOTIDE SEQUENCE [LARGE SCALE GENOMIC DNA]</scope>
    <source>
        <strain evidence="1">LZ3.2</strain>
        <tissue evidence="1">Leaf</tissue>
    </source>
</reference>
<gene>
    <name evidence="1" type="ORF">H5410_043189</name>
</gene>
<comment type="caution">
    <text evidence="1">The sequence shown here is derived from an EMBL/GenBank/DDBJ whole genome shotgun (WGS) entry which is preliminary data.</text>
</comment>
<dbReference type="Proteomes" id="UP000824120">
    <property type="component" value="Chromosome 8"/>
</dbReference>